<dbReference type="Proteomes" id="UP000054248">
    <property type="component" value="Unassembled WGS sequence"/>
</dbReference>
<dbReference type="OrthoDB" id="10404593at2759"/>
<name>A0A0C3LGJ2_9AGAM</name>
<protein>
    <submittedName>
        <fullName evidence="2">Uncharacterized protein</fullName>
    </submittedName>
</protein>
<feature type="region of interest" description="Disordered" evidence="1">
    <location>
        <begin position="164"/>
        <end position="242"/>
    </location>
</feature>
<evidence type="ECO:0000313" key="2">
    <source>
        <dbReference type="EMBL" id="KIO33088.1"/>
    </source>
</evidence>
<dbReference type="EMBL" id="KN822950">
    <property type="protein sequence ID" value="KIO33088.1"/>
    <property type="molecule type" value="Genomic_DNA"/>
</dbReference>
<reference evidence="2 3" key="1">
    <citation type="submission" date="2014-04" db="EMBL/GenBank/DDBJ databases">
        <authorList>
            <consortium name="DOE Joint Genome Institute"/>
            <person name="Kuo A."/>
            <person name="Girlanda M."/>
            <person name="Perotto S."/>
            <person name="Kohler A."/>
            <person name="Nagy L.G."/>
            <person name="Floudas D."/>
            <person name="Copeland A."/>
            <person name="Barry K.W."/>
            <person name="Cichocki N."/>
            <person name="Veneault-Fourrey C."/>
            <person name="LaButti K."/>
            <person name="Lindquist E.A."/>
            <person name="Lipzen A."/>
            <person name="Lundell T."/>
            <person name="Morin E."/>
            <person name="Murat C."/>
            <person name="Sun H."/>
            <person name="Tunlid A."/>
            <person name="Henrissat B."/>
            <person name="Grigoriev I.V."/>
            <person name="Hibbett D.S."/>
            <person name="Martin F."/>
            <person name="Nordberg H.P."/>
            <person name="Cantor M.N."/>
            <person name="Hua S.X."/>
        </authorList>
    </citation>
    <scope>NUCLEOTIDE SEQUENCE [LARGE SCALE GENOMIC DNA]</scope>
    <source>
        <strain evidence="2 3">MUT 4182</strain>
    </source>
</reference>
<gene>
    <name evidence="2" type="ORF">M407DRAFT_17957</name>
</gene>
<evidence type="ECO:0000256" key="1">
    <source>
        <dbReference type="SAM" id="MobiDB-lite"/>
    </source>
</evidence>
<dbReference type="AlphaFoldDB" id="A0A0C3LGJ2"/>
<keyword evidence="3" id="KW-1185">Reference proteome</keyword>
<sequence length="356" mass="40003">MTADDTLRRYIIVTPQLRTLRVKCRNLPEEVESLTAGALVFEHSSTTSDAPDEVSTKRRARLNPKAKIFIIRSTSRNVSIVMPRLAADTETILRRAGAFPGYTIRPIRRNPPTDGSTNDPAIFANSATGKLTEVGEVQWYLKAMFQRRCEEEREQEIKLLREQMQADDERKGSRRKLKGKKKRTASIHHTDDLGLNQFRNTVASTLRRDSPTTEQPQSSQPAPAHDPPPIPTQQNLQAPVTSPTVVDLSNNEYQLAHYQLMIVLSNRSLREALGVALGGVPLLESLQAPDSILTHLESSVLPQDLPFDPAILSAFERIVGLRRNITNSTNPDVVEFDGRVRSAILRVRDQIPRRRK</sequence>
<reference evidence="3" key="2">
    <citation type="submission" date="2015-01" db="EMBL/GenBank/DDBJ databases">
        <title>Evolutionary Origins and Diversification of the Mycorrhizal Mutualists.</title>
        <authorList>
            <consortium name="DOE Joint Genome Institute"/>
            <consortium name="Mycorrhizal Genomics Consortium"/>
            <person name="Kohler A."/>
            <person name="Kuo A."/>
            <person name="Nagy L.G."/>
            <person name="Floudas D."/>
            <person name="Copeland A."/>
            <person name="Barry K.W."/>
            <person name="Cichocki N."/>
            <person name="Veneault-Fourrey C."/>
            <person name="LaButti K."/>
            <person name="Lindquist E.A."/>
            <person name="Lipzen A."/>
            <person name="Lundell T."/>
            <person name="Morin E."/>
            <person name="Murat C."/>
            <person name="Riley R."/>
            <person name="Ohm R."/>
            <person name="Sun H."/>
            <person name="Tunlid A."/>
            <person name="Henrissat B."/>
            <person name="Grigoriev I.V."/>
            <person name="Hibbett D.S."/>
            <person name="Martin F."/>
        </authorList>
    </citation>
    <scope>NUCLEOTIDE SEQUENCE [LARGE SCALE GENOMIC DNA]</scope>
    <source>
        <strain evidence="3">MUT 4182</strain>
    </source>
</reference>
<dbReference type="HOGENOM" id="CLU_778886_0_0_1"/>
<feature type="compositionally biased region" description="Low complexity" evidence="1">
    <location>
        <begin position="212"/>
        <end position="223"/>
    </location>
</feature>
<evidence type="ECO:0000313" key="3">
    <source>
        <dbReference type="Proteomes" id="UP000054248"/>
    </source>
</evidence>
<organism evidence="2 3">
    <name type="scientific">Tulasnella calospora MUT 4182</name>
    <dbReference type="NCBI Taxonomy" id="1051891"/>
    <lineage>
        <taxon>Eukaryota</taxon>
        <taxon>Fungi</taxon>
        <taxon>Dikarya</taxon>
        <taxon>Basidiomycota</taxon>
        <taxon>Agaricomycotina</taxon>
        <taxon>Agaricomycetes</taxon>
        <taxon>Cantharellales</taxon>
        <taxon>Tulasnellaceae</taxon>
        <taxon>Tulasnella</taxon>
    </lineage>
</organism>
<accession>A0A0C3LGJ2</accession>
<feature type="compositionally biased region" description="Basic residues" evidence="1">
    <location>
        <begin position="172"/>
        <end position="186"/>
    </location>
</feature>
<proteinExistence type="predicted"/>